<comment type="caution">
    <text evidence="2">The sequence shown here is derived from an EMBL/GenBank/DDBJ whole genome shotgun (WGS) entry which is preliminary data.</text>
</comment>
<proteinExistence type="predicted"/>
<protein>
    <submittedName>
        <fullName evidence="2">Uncharacterized protein</fullName>
    </submittedName>
</protein>
<accession>A0A3M9M6L3</accession>
<dbReference type="AlphaFoldDB" id="A0A3M9M6L3"/>
<feature type="region of interest" description="Disordered" evidence="1">
    <location>
        <begin position="45"/>
        <end position="67"/>
    </location>
</feature>
<sequence length="120" mass="13218">MIRHVQPSAIGPTVQAKFIVHVVNGLNPTIAWHVAEYNFDAEPPVAELPAGGERPPPVPPAPAETQRIGTHLRQTSGEFVVGLRRPGLAFGRVPMRRWARGLRSRAARVPAWQYCRSAGW</sequence>
<organism evidence="2 3">
    <name type="scientific">Flexivirga caeni</name>
    <dbReference type="NCBI Taxonomy" id="2294115"/>
    <lineage>
        <taxon>Bacteria</taxon>
        <taxon>Bacillati</taxon>
        <taxon>Actinomycetota</taxon>
        <taxon>Actinomycetes</taxon>
        <taxon>Micrococcales</taxon>
        <taxon>Dermacoccaceae</taxon>
        <taxon>Flexivirga</taxon>
    </lineage>
</organism>
<keyword evidence="3" id="KW-1185">Reference proteome</keyword>
<reference evidence="2 3" key="1">
    <citation type="submission" date="2018-11" db="EMBL/GenBank/DDBJ databases">
        <title>Draft genome of Simplicispira Flexivirga sp. BO-16.</title>
        <authorList>
            <person name="Im W.T."/>
        </authorList>
    </citation>
    <scope>NUCLEOTIDE SEQUENCE [LARGE SCALE GENOMIC DNA]</scope>
    <source>
        <strain evidence="2 3">BO-16</strain>
    </source>
</reference>
<evidence type="ECO:0000313" key="3">
    <source>
        <dbReference type="Proteomes" id="UP000271678"/>
    </source>
</evidence>
<dbReference type="EMBL" id="RJJQ01000012">
    <property type="protein sequence ID" value="RNI21126.1"/>
    <property type="molecule type" value="Genomic_DNA"/>
</dbReference>
<gene>
    <name evidence="2" type="ORF">EFY87_12690</name>
</gene>
<dbReference type="Proteomes" id="UP000271678">
    <property type="component" value="Unassembled WGS sequence"/>
</dbReference>
<evidence type="ECO:0000313" key="2">
    <source>
        <dbReference type="EMBL" id="RNI21126.1"/>
    </source>
</evidence>
<name>A0A3M9M6L3_9MICO</name>
<dbReference type="RefSeq" id="WP_123271845.1">
    <property type="nucleotide sequence ID" value="NZ_RJJQ01000012.1"/>
</dbReference>
<evidence type="ECO:0000256" key="1">
    <source>
        <dbReference type="SAM" id="MobiDB-lite"/>
    </source>
</evidence>